<sequence length="72" mass="8420">MSCHKGCHNVINPFTDTIDFARIHNALDIVADHGVDVSKERVQLKCLKDELVKLRQMKRFVVKFQTDLLNYY</sequence>
<dbReference type="Proteomes" id="UP000257039">
    <property type="component" value="Unassembled WGS sequence"/>
</dbReference>
<reference evidence="1 2" key="1">
    <citation type="submission" date="2017-04" db="EMBL/GenBank/DDBJ databases">
        <title>Draft genome sequence of Zooshikella ganghwensis VG4 isolated from Red Sea sediments.</title>
        <authorList>
            <person name="Rehman Z."/>
            <person name="Alam I."/>
            <person name="Kamau A."/>
            <person name="Bajic V."/>
            <person name="Leiknes T."/>
        </authorList>
    </citation>
    <scope>NUCLEOTIDE SEQUENCE [LARGE SCALE GENOMIC DNA]</scope>
    <source>
        <strain evidence="1 2">VG4</strain>
    </source>
</reference>
<name>A0A4P9VMJ6_9GAMM</name>
<dbReference type="EMBL" id="NDXW01000001">
    <property type="protein sequence ID" value="RDH44625.1"/>
    <property type="molecule type" value="Genomic_DNA"/>
</dbReference>
<gene>
    <name evidence="1" type="ORF">B9G39_14945</name>
</gene>
<evidence type="ECO:0000313" key="1">
    <source>
        <dbReference type="EMBL" id="RDH44625.1"/>
    </source>
</evidence>
<evidence type="ECO:0000313" key="2">
    <source>
        <dbReference type="Proteomes" id="UP000257039"/>
    </source>
</evidence>
<proteinExistence type="predicted"/>
<keyword evidence="2" id="KW-1185">Reference proteome</keyword>
<accession>A0A4P9VMJ6</accession>
<comment type="caution">
    <text evidence="1">The sequence shown here is derived from an EMBL/GenBank/DDBJ whole genome shotgun (WGS) entry which is preliminary data.</text>
</comment>
<dbReference type="AlphaFoldDB" id="A0A4P9VMJ6"/>
<dbReference type="RefSeq" id="WP_094787739.1">
    <property type="nucleotide sequence ID" value="NZ_NDXW01000001.1"/>
</dbReference>
<protein>
    <submittedName>
        <fullName evidence="1">Uncharacterized protein</fullName>
    </submittedName>
</protein>
<organism evidence="1 2">
    <name type="scientific">Zooshikella ganghwensis</name>
    <dbReference type="NCBI Taxonomy" id="202772"/>
    <lineage>
        <taxon>Bacteria</taxon>
        <taxon>Pseudomonadati</taxon>
        <taxon>Pseudomonadota</taxon>
        <taxon>Gammaproteobacteria</taxon>
        <taxon>Oceanospirillales</taxon>
        <taxon>Zooshikellaceae</taxon>
        <taxon>Zooshikella</taxon>
    </lineage>
</organism>